<dbReference type="GO" id="GO:0005730">
    <property type="term" value="C:nucleolus"/>
    <property type="evidence" value="ECO:0007669"/>
    <property type="project" value="TreeGrafter"/>
</dbReference>
<dbReference type="PROSITE" id="PS00690">
    <property type="entry name" value="DEAH_ATP_HELICASE"/>
    <property type="match status" value="1"/>
</dbReference>
<dbReference type="SMART" id="SM00487">
    <property type="entry name" value="DEXDc"/>
    <property type="match status" value="1"/>
</dbReference>
<dbReference type="Proteomes" id="UP000243052">
    <property type="component" value="Chromosome vi"/>
</dbReference>
<dbReference type="Pfam" id="PF21010">
    <property type="entry name" value="HA2_C"/>
    <property type="match status" value="1"/>
</dbReference>
<dbReference type="GO" id="GO:0003723">
    <property type="term" value="F:RNA binding"/>
    <property type="evidence" value="ECO:0007669"/>
    <property type="project" value="TreeGrafter"/>
</dbReference>
<feature type="domain" description="Helicase ATP-binding" evidence="9">
    <location>
        <begin position="384"/>
        <end position="563"/>
    </location>
</feature>
<evidence type="ECO:0000259" key="10">
    <source>
        <dbReference type="PROSITE" id="PS51194"/>
    </source>
</evidence>
<dbReference type="AlphaFoldDB" id="A0A120K2K0"/>
<dbReference type="SMART" id="SM00490">
    <property type="entry name" value="HELICc"/>
    <property type="match status" value="1"/>
</dbReference>
<evidence type="ECO:0000256" key="3">
    <source>
        <dbReference type="ARBA" id="ARBA00022741"/>
    </source>
</evidence>
<dbReference type="GeneID" id="28725073"/>
<feature type="domain" description="Helicase C-terminal" evidence="10">
    <location>
        <begin position="650"/>
        <end position="827"/>
    </location>
</feature>
<dbReference type="PROSITE" id="PS51194">
    <property type="entry name" value="HELICASE_CTER"/>
    <property type="match status" value="1"/>
</dbReference>
<dbReference type="CDD" id="cd17982">
    <property type="entry name" value="DEXHc_DHX37"/>
    <property type="match status" value="1"/>
</dbReference>
<evidence type="ECO:0000313" key="12">
    <source>
        <dbReference type="Proteomes" id="UP000243052"/>
    </source>
</evidence>
<sequence>MGTYRKRWNEKARAGQMSKLHALRKVRNKQFTKHEDDSGAVEDAANESDVIKDTNAEILEPLSKEEKEEKKRRLQEEFTPTDSKISQKKKKRLEKFIEHQLKREERKTIIEKLQAYKVDTSILTSSKKLGQGRQTKKEEFEEALKLERQGRGDESTKEILYEEKEHKNWHTGEDNEDDSEGCNGDKEEFISTTQSSGGFIDNRPSKFGGSGAGFGFSNVTVVKKRSKHNPKKKYNWRERVEQEEKRKHKIEDDMDFDSSSEEESETSATASSDETSSKESEEDVTSNKVDKFKVSKSGENFKEWAINQIKKMEGRDVEYVTPKLNVKYEPIYRPEDLEDGLQEDDIPVNKHSQRKAFVVEVDRSDSVQAVRMQLPVFSKEHDIMEAIHHNDVVIICGETGSGKTTQVPQFLYESGYGHPDSPENPGMIGITQPRRVAAVSMANRVSDELGSDGAKVAYQIRFDSTVKEDTRMKFMTDGVLLREMMHDFKLSKYSAIIIDEAHERNINTDILLGMLSRCVKLRSKENRENPELNKKLKVIIMSATLRVSDFSENRALFSTPPPILKVDGRQYPVSIHFNRKTSHDYLEEAFKKTCKIHRRLPPGSILVFMTGQQEITHMVKKLREEFPFGGNEKDINKDLPTIRFTSKEADLEAEDIEFSTNTIINEEFDDGLDSGIEEEEEEGFTETLEEGQTANDPLYVLPLYSLLPTKEQIKVFRQPPKGSRLCVVATNVAETSLTIPGIRYVVDCGRSKERKYDESTGVQSFEIDWISKASADQRSGRAGRTGPGHCYRLYSSAVYERDFEQFSQPEILRMPVENVVLQMKSMSIHRITNFPFPTPPDPLSLSKAIYLLQHLGALDENEKITIDGRKMSLFPLSPRFSKMLLVGNDHNCLPYVVSIVSGLSVGDPFFQEHEVGLDNNDSDAQTDETEDLSTPIDERKRALRVKYFKSRSKFSKLDKYSDVFRLLSAICALDYIPIEHRTRFMHDNFLRVKTLNEILKLRKQVMYIIKSNTSKQNAAVAVRDEEMKAAVPNETQVKLLKQMICAGFVDQVAIRADLLFPGDANITSKSKITDIPYIPVLAQRTANIQDIFAFIHPGSILSSSGEQPPNYLVFHSLYRNTNAENPRTRMRLLCDIKSTPLANVAKSGSLLTYSKPLTTKTIKPIDISPFERYCYLTPRFGASIDSDIKIGWELNPIAVHQKKIQGKWHVSKFITSTDYKNKALKMK</sequence>
<name>A0A120K2K0_9SACH</name>
<reference evidence="11 12" key="1">
    <citation type="submission" date="2016-01" db="EMBL/GenBank/DDBJ databases">
        <title>Genome sequence of the yeast Holleya sinecauda.</title>
        <authorList>
            <person name="Dietrich F.S."/>
        </authorList>
    </citation>
    <scope>NUCLEOTIDE SEQUENCE [LARGE SCALE GENOMIC DNA]</scope>
    <source>
        <strain evidence="11 12">ATCC 58844</strain>
    </source>
</reference>
<dbReference type="SMART" id="SM00847">
    <property type="entry name" value="HA2"/>
    <property type="match status" value="1"/>
</dbReference>
<evidence type="ECO:0000256" key="1">
    <source>
        <dbReference type="ARBA" id="ARBA00008792"/>
    </source>
</evidence>
<protein>
    <recommendedName>
        <fullName evidence="2">RNA helicase</fullName>
        <ecNumber evidence="2">3.6.4.13</ecNumber>
    </recommendedName>
</protein>
<dbReference type="InterPro" id="IPR011545">
    <property type="entry name" value="DEAD/DEAH_box_helicase_dom"/>
</dbReference>
<evidence type="ECO:0000256" key="8">
    <source>
        <dbReference type="SAM" id="MobiDB-lite"/>
    </source>
</evidence>
<feature type="compositionally biased region" description="Basic and acidic residues" evidence="8">
    <location>
        <begin position="235"/>
        <end position="251"/>
    </location>
</feature>
<dbReference type="EMBL" id="CP014246">
    <property type="protein sequence ID" value="AMD21767.1"/>
    <property type="molecule type" value="Genomic_DNA"/>
</dbReference>
<dbReference type="GO" id="GO:0005524">
    <property type="term" value="F:ATP binding"/>
    <property type="evidence" value="ECO:0007669"/>
    <property type="project" value="UniProtKB-KW"/>
</dbReference>
<dbReference type="Pfam" id="PF04408">
    <property type="entry name" value="WHD_HA2"/>
    <property type="match status" value="1"/>
</dbReference>
<comment type="catalytic activity">
    <reaction evidence="7">
        <text>ATP + H2O = ADP + phosphate + H(+)</text>
        <dbReference type="Rhea" id="RHEA:13065"/>
        <dbReference type="ChEBI" id="CHEBI:15377"/>
        <dbReference type="ChEBI" id="CHEBI:15378"/>
        <dbReference type="ChEBI" id="CHEBI:30616"/>
        <dbReference type="ChEBI" id="CHEBI:43474"/>
        <dbReference type="ChEBI" id="CHEBI:456216"/>
        <dbReference type="EC" id="3.6.4.13"/>
    </reaction>
</comment>
<dbReference type="STRING" id="45286.A0A120K2K0"/>
<gene>
    <name evidence="11" type="ORF">AW171_hschr63739</name>
</gene>
<accession>A0A120K2K0</accession>
<dbReference type="PROSITE" id="PS51192">
    <property type="entry name" value="HELICASE_ATP_BIND_1"/>
    <property type="match status" value="1"/>
</dbReference>
<dbReference type="GO" id="GO:0000462">
    <property type="term" value="P:maturation of SSU-rRNA from tricistronic rRNA transcript (SSU-rRNA, 5.8S rRNA, LSU-rRNA)"/>
    <property type="evidence" value="ECO:0007669"/>
    <property type="project" value="TreeGrafter"/>
</dbReference>
<dbReference type="InterPro" id="IPR014001">
    <property type="entry name" value="Helicase_ATP-bd"/>
</dbReference>
<feature type="compositionally biased region" description="Basic and acidic residues" evidence="8">
    <location>
        <begin position="145"/>
        <end position="173"/>
    </location>
</feature>
<feature type="region of interest" description="Disordered" evidence="8">
    <location>
        <begin position="30"/>
        <end position="49"/>
    </location>
</feature>
<dbReference type="InterPro" id="IPR048333">
    <property type="entry name" value="HA2_WH"/>
</dbReference>
<comment type="similarity">
    <text evidence="1">Belongs to the DEAD box helicase family. DEAH subfamily.</text>
</comment>
<proteinExistence type="inferred from homology"/>
<evidence type="ECO:0000256" key="4">
    <source>
        <dbReference type="ARBA" id="ARBA00022801"/>
    </source>
</evidence>
<feature type="region of interest" description="Disordered" evidence="8">
    <location>
        <begin position="61"/>
        <end position="91"/>
    </location>
</feature>
<dbReference type="EC" id="3.6.4.13" evidence="2"/>
<keyword evidence="5" id="KW-0347">Helicase</keyword>
<evidence type="ECO:0000256" key="6">
    <source>
        <dbReference type="ARBA" id="ARBA00022840"/>
    </source>
</evidence>
<dbReference type="PANTHER" id="PTHR18934">
    <property type="entry name" value="ATP-DEPENDENT RNA HELICASE"/>
    <property type="match status" value="1"/>
</dbReference>
<dbReference type="InterPro" id="IPR002464">
    <property type="entry name" value="DNA/RNA_helicase_DEAH_CS"/>
</dbReference>
<feature type="compositionally biased region" description="Acidic residues" evidence="8">
    <location>
        <begin position="252"/>
        <end position="265"/>
    </location>
</feature>
<dbReference type="FunFam" id="3.40.50.300:FF:000637">
    <property type="entry name" value="ATP-dependent RNA helicase DHX37/DHR1"/>
    <property type="match status" value="1"/>
</dbReference>
<evidence type="ECO:0000313" key="11">
    <source>
        <dbReference type="EMBL" id="AMD21767.1"/>
    </source>
</evidence>
<dbReference type="InterPro" id="IPR007502">
    <property type="entry name" value="Helicase-assoc_dom"/>
</dbReference>
<dbReference type="InterPro" id="IPR011709">
    <property type="entry name" value="DEAD-box_helicase_OB_fold"/>
</dbReference>
<dbReference type="CDD" id="cd18791">
    <property type="entry name" value="SF2_C_RHA"/>
    <property type="match status" value="1"/>
</dbReference>
<feature type="region of interest" description="Disordered" evidence="8">
    <location>
        <begin position="1"/>
        <end position="22"/>
    </location>
</feature>
<feature type="compositionally biased region" description="Basic and acidic residues" evidence="8">
    <location>
        <begin position="62"/>
        <end position="76"/>
    </location>
</feature>
<dbReference type="GO" id="GO:0016787">
    <property type="term" value="F:hydrolase activity"/>
    <property type="evidence" value="ECO:0007669"/>
    <property type="project" value="UniProtKB-KW"/>
</dbReference>
<dbReference type="OrthoDB" id="10253254at2759"/>
<dbReference type="Gene3D" id="1.20.120.1080">
    <property type="match status" value="1"/>
</dbReference>
<evidence type="ECO:0000256" key="2">
    <source>
        <dbReference type="ARBA" id="ARBA00012552"/>
    </source>
</evidence>
<dbReference type="InterPro" id="IPR001650">
    <property type="entry name" value="Helicase_C-like"/>
</dbReference>
<dbReference type="GO" id="GO:1990904">
    <property type="term" value="C:ribonucleoprotein complex"/>
    <property type="evidence" value="ECO:0007669"/>
    <property type="project" value="UniProtKB-ARBA"/>
</dbReference>
<dbReference type="Pfam" id="PF07717">
    <property type="entry name" value="OB_NTP_bind"/>
    <property type="match status" value="1"/>
</dbReference>
<dbReference type="Gene3D" id="3.40.50.300">
    <property type="entry name" value="P-loop containing nucleotide triphosphate hydrolases"/>
    <property type="match status" value="2"/>
</dbReference>
<dbReference type="PANTHER" id="PTHR18934:SF99">
    <property type="entry name" value="ATP-DEPENDENT RNA HELICASE DHX37-RELATED"/>
    <property type="match status" value="1"/>
</dbReference>
<dbReference type="GO" id="GO:0003724">
    <property type="term" value="F:RNA helicase activity"/>
    <property type="evidence" value="ECO:0007669"/>
    <property type="project" value="UniProtKB-EC"/>
</dbReference>
<keyword evidence="4" id="KW-0378">Hydrolase</keyword>
<keyword evidence="6" id="KW-0067">ATP-binding</keyword>
<dbReference type="RefSeq" id="XP_017988763.1">
    <property type="nucleotide sequence ID" value="XM_018133111.1"/>
</dbReference>
<keyword evidence="12" id="KW-1185">Reference proteome</keyword>
<dbReference type="InterPro" id="IPR027417">
    <property type="entry name" value="P-loop_NTPase"/>
</dbReference>
<organism evidence="11 12">
    <name type="scientific">Eremothecium sinecaudum</name>
    <dbReference type="NCBI Taxonomy" id="45286"/>
    <lineage>
        <taxon>Eukaryota</taxon>
        <taxon>Fungi</taxon>
        <taxon>Dikarya</taxon>
        <taxon>Ascomycota</taxon>
        <taxon>Saccharomycotina</taxon>
        <taxon>Saccharomycetes</taxon>
        <taxon>Saccharomycetales</taxon>
        <taxon>Saccharomycetaceae</taxon>
        <taxon>Eremothecium</taxon>
    </lineage>
</organism>
<dbReference type="Pfam" id="PF00271">
    <property type="entry name" value="Helicase_C"/>
    <property type="match status" value="1"/>
</dbReference>
<feature type="compositionally biased region" description="Basic residues" evidence="8">
    <location>
        <begin position="222"/>
        <end position="234"/>
    </location>
</feature>
<feature type="region of interest" description="Disordered" evidence="8">
    <location>
        <begin position="145"/>
        <end position="289"/>
    </location>
</feature>
<evidence type="ECO:0000256" key="5">
    <source>
        <dbReference type="ARBA" id="ARBA00022806"/>
    </source>
</evidence>
<evidence type="ECO:0000256" key="7">
    <source>
        <dbReference type="ARBA" id="ARBA00047984"/>
    </source>
</evidence>
<dbReference type="Pfam" id="PF00270">
    <property type="entry name" value="DEAD"/>
    <property type="match status" value="1"/>
</dbReference>
<dbReference type="SUPFAM" id="SSF52540">
    <property type="entry name" value="P-loop containing nucleoside triphosphate hydrolases"/>
    <property type="match status" value="1"/>
</dbReference>
<keyword evidence="3" id="KW-0547">Nucleotide-binding</keyword>
<evidence type="ECO:0000259" key="9">
    <source>
        <dbReference type="PROSITE" id="PS51192"/>
    </source>
</evidence>